<protein>
    <recommendedName>
        <fullName evidence="4">Peroxisomal and mitochondrial division factor 2-like</fullName>
    </recommendedName>
</protein>
<dbReference type="Proteomes" id="UP001642360">
    <property type="component" value="Unassembled WGS sequence"/>
</dbReference>
<dbReference type="EMBL" id="CAUOFW020000001">
    <property type="protein sequence ID" value="CAK9133190.1"/>
    <property type="molecule type" value="Genomic_DNA"/>
</dbReference>
<comment type="caution">
    <text evidence="2">The sequence shown here is derived from an EMBL/GenBank/DDBJ whole genome shotgun (WGS) entry which is preliminary data.</text>
</comment>
<organism evidence="2 3">
    <name type="scientific">Ilex paraguariensis</name>
    <name type="common">yerba mate</name>
    <dbReference type="NCBI Taxonomy" id="185542"/>
    <lineage>
        <taxon>Eukaryota</taxon>
        <taxon>Viridiplantae</taxon>
        <taxon>Streptophyta</taxon>
        <taxon>Embryophyta</taxon>
        <taxon>Tracheophyta</taxon>
        <taxon>Spermatophyta</taxon>
        <taxon>Magnoliopsida</taxon>
        <taxon>eudicotyledons</taxon>
        <taxon>Gunneridae</taxon>
        <taxon>Pentapetalae</taxon>
        <taxon>asterids</taxon>
        <taxon>campanulids</taxon>
        <taxon>Aquifoliales</taxon>
        <taxon>Aquifoliaceae</taxon>
        <taxon>Ilex</taxon>
    </lineage>
</organism>
<accession>A0ABC8QKQ7</accession>
<feature type="coiled-coil region" evidence="1">
    <location>
        <begin position="206"/>
        <end position="240"/>
    </location>
</feature>
<evidence type="ECO:0000256" key="1">
    <source>
        <dbReference type="SAM" id="Coils"/>
    </source>
</evidence>
<gene>
    <name evidence="2" type="ORF">ILEXP_LOCUS65</name>
</gene>
<reference evidence="2 3" key="1">
    <citation type="submission" date="2024-02" db="EMBL/GenBank/DDBJ databases">
        <authorList>
            <person name="Vignale AGUSTIN F."/>
            <person name="Sosa J E."/>
            <person name="Modenutti C."/>
        </authorList>
    </citation>
    <scope>NUCLEOTIDE SEQUENCE [LARGE SCALE GENOMIC DNA]</scope>
</reference>
<evidence type="ECO:0000313" key="3">
    <source>
        <dbReference type="Proteomes" id="UP001642360"/>
    </source>
</evidence>
<proteinExistence type="predicted"/>
<evidence type="ECO:0008006" key="4">
    <source>
        <dbReference type="Google" id="ProtNLM"/>
    </source>
</evidence>
<evidence type="ECO:0000313" key="2">
    <source>
        <dbReference type="EMBL" id="CAK9133190.1"/>
    </source>
</evidence>
<dbReference type="AlphaFoldDB" id="A0ABC8QKQ7"/>
<sequence>MADETIVNGVFDDRTVEIGHYEATDSKNISVLMQKVEALEQEKLQLETDKAELTKEMETLGHKATRAVGLETEFSRLKLELIGNQEANAELVELNRVVEEMKEREGEKGLKLETVEKERNLLLQLREEREERENKIDELEERIREREGEIRVLKEKIGDFQGEIGEKEGAIRELNGKIGELEGVVMRTKMDMEKGEKERGELEIVKNELEGLLKKSESRVKEMENKVNLLEEEVQVKKEITVNGVHGKEPMVLDRGVIVDGENGWMNLKVEWPVAASVGAVAVLGAVCYFRYARET</sequence>
<dbReference type="Gene3D" id="1.20.5.340">
    <property type="match status" value="1"/>
</dbReference>
<feature type="coiled-coil region" evidence="1">
    <location>
        <begin position="29"/>
        <end position="156"/>
    </location>
</feature>
<keyword evidence="3" id="KW-1185">Reference proteome</keyword>
<name>A0ABC8QKQ7_9AQUA</name>
<keyword evidence="1" id="KW-0175">Coiled coil</keyword>